<keyword evidence="2" id="KW-0238">DNA-binding</keyword>
<gene>
    <name evidence="5" type="ORF">CPY51_16430</name>
</gene>
<comment type="caution">
    <text evidence="5">The sequence shown here is derived from an EMBL/GenBank/DDBJ whole genome shotgun (WGS) entry which is preliminary data.</text>
</comment>
<dbReference type="Pfam" id="PF00196">
    <property type="entry name" value="GerE"/>
    <property type="match status" value="1"/>
</dbReference>
<evidence type="ECO:0000259" key="4">
    <source>
        <dbReference type="PROSITE" id="PS50043"/>
    </source>
</evidence>
<organism evidence="5 6">
    <name type="scientific">Rhizobium tubonense</name>
    <dbReference type="NCBI Taxonomy" id="484088"/>
    <lineage>
        <taxon>Bacteria</taxon>
        <taxon>Pseudomonadati</taxon>
        <taxon>Pseudomonadota</taxon>
        <taxon>Alphaproteobacteria</taxon>
        <taxon>Hyphomicrobiales</taxon>
        <taxon>Rhizobiaceae</taxon>
        <taxon>Rhizobium/Agrobacterium group</taxon>
        <taxon>Rhizobium</taxon>
    </lineage>
</organism>
<dbReference type="PROSITE" id="PS50043">
    <property type="entry name" value="HTH_LUXR_2"/>
    <property type="match status" value="1"/>
</dbReference>
<dbReference type="Gene3D" id="1.10.10.10">
    <property type="entry name" value="Winged helix-like DNA-binding domain superfamily/Winged helix DNA-binding domain"/>
    <property type="match status" value="1"/>
</dbReference>
<keyword evidence="1" id="KW-0805">Transcription regulation</keyword>
<evidence type="ECO:0000256" key="1">
    <source>
        <dbReference type="ARBA" id="ARBA00023015"/>
    </source>
</evidence>
<keyword evidence="6" id="KW-1185">Reference proteome</keyword>
<dbReference type="PRINTS" id="PR00038">
    <property type="entry name" value="HTHLUXR"/>
</dbReference>
<dbReference type="GO" id="GO:0006355">
    <property type="term" value="P:regulation of DNA-templated transcription"/>
    <property type="evidence" value="ECO:0007669"/>
    <property type="project" value="InterPro"/>
</dbReference>
<evidence type="ECO:0000256" key="3">
    <source>
        <dbReference type="ARBA" id="ARBA00023163"/>
    </source>
</evidence>
<dbReference type="SUPFAM" id="SSF46894">
    <property type="entry name" value="C-terminal effector domain of the bipartite response regulators"/>
    <property type="match status" value="1"/>
</dbReference>
<name>A0A2W4D715_9HYPH</name>
<dbReference type="RefSeq" id="WP_111161289.1">
    <property type="nucleotide sequence ID" value="NZ_PCDP01000036.1"/>
</dbReference>
<proteinExistence type="predicted"/>
<keyword evidence="3" id="KW-0804">Transcription</keyword>
<evidence type="ECO:0000313" key="6">
    <source>
        <dbReference type="Proteomes" id="UP000248925"/>
    </source>
</evidence>
<accession>A0A2W4D715</accession>
<sequence>MRQGYFELFDWLEQSKPVKPEDFFERMRATYGIAHLLYIDIIPFSQSTLLHRLHHTLSHDQAHALGGVGLNLLLPPLRFVASSVRPVDHGTLRQQMPAAEALLTRAVLLDIPAEGISYPLLSRASRAAALSICIPLAADEMPFFLRSFGRDIQTLASLFHAAMIDADRPRAVSDDELRLITPREREVLRWSAAGKSYWEIAIILGISERTVRFFMSNAREKLNVVSNTQAVAEAVWRGLIPHC</sequence>
<feature type="domain" description="HTH luxR-type" evidence="4">
    <location>
        <begin position="173"/>
        <end position="238"/>
    </location>
</feature>
<dbReference type="InterPro" id="IPR016032">
    <property type="entry name" value="Sig_transdc_resp-reg_C-effctor"/>
</dbReference>
<dbReference type="InterPro" id="IPR036388">
    <property type="entry name" value="WH-like_DNA-bd_sf"/>
</dbReference>
<evidence type="ECO:0000313" key="5">
    <source>
        <dbReference type="EMBL" id="PZM13094.1"/>
    </source>
</evidence>
<dbReference type="GO" id="GO:0003677">
    <property type="term" value="F:DNA binding"/>
    <property type="evidence" value="ECO:0007669"/>
    <property type="project" value="UniProtKB-KW"/>
</dbReference>
<dbReference type="Proteomes" id="UP000248925">
    <property type="component" value="Unassembled WGS sequence"/>
</dbReference>
<evidence type="ECO:0000256" key="2">
    <source>
        <dbReference type="ARBA" id="ARBA00023125"/>
    </source>
</evidence>
<dbReference type="EMBL" id="PCDP01000036">
    <property type="protein sequence ID" value="PZM13094.1"/>
    <property type="molecule type" value="Genomic_DNA"/>
</dbReference>
<dbReference type="OrthoDB" id="3170288at2"/>
<dbReference type="PROSITE" id="PS00622">
    <property type="entry name" value="HTH_LUXR_1"/>
    <property type="match status" value="1"/>
</dbReference>
<dbReference type="PANTHER" id="PTHR44688:SF16">
    <property type="entry name" value="DNA-BINDING TRANSCRIPTIONAL ACTIVATOR DEVR_DOSR"/>
    <property type="match status" value="1"/>
</dbReference>
<dbReference type="PANTHER" id="PTHR44688">
    <property type="entry name" value="DNA-BINDING TRANSCRIPTIONAL ACTIVATOR DEVR_DOSR"/>
    <property type="match status" value="1"/>
</dbReference>
<dbReference type="SMART" id="SM00421">
    <property type="entry name" value="HTH_LUXR"/>
    <property type="match status" value="1"/>
</dbReference>
<protein>
    <submittedName>
        <fullName evidence="5">Transcriptional regulator</fullName>
    </submittedName>
</protein>
<dbReference type="InterPro" id="IPR000792">
    <property type="entry name" value="Tscrpt_reg_LuxR_C"/>
</dbReference>
<reference evidence="5 6" key="1">
    <citation type="journal article" date="2018" name="Sci. Rep.">
        <title>Rhizobium tumorigenes sp. nov., a novel plant tumorigenic bacterium isolated from cane gall tumors on thornless blackberry.</title>
        <authorList>
            <person name="Kuzmanovi N."/>
            <person name="Smalla K."/>
            <person name="Gronow S."/>
            <person name="PuBawska J."/>
        </authorList>
    </citation>
    <scope>NUCLEOTIDE SEQUENCE [LARGE SCALE GENOMIC DNA]</scope>
    <source>
        <strain evidence="5 6">CCBAU 85046</strain>
    </source>
</reference>
<dbReference type="CDD" id="cd06170">
    <property type="entry name" value="LuxR_C_like"/>
    <property type="match status" value="1"/>
</dbReference>
<dbReference type="AlphaFoldDB" id="A0A2W4D715"/>